<organism evidence="2">
    <name type="scientific">Tanacetum cinerariifolium</name>
    <name type="common">Dalmatian daisy</name>
    <name type="synonym">Chrysanthemum cinerariifolium</name>
    <dbReference type="NCBI Taxonomy" id="118510"/>
    <lineage>
        <taxon>Eukaryota</taxon>
        <taxon>Viridiplantae</taxon>
        <taxon>Streptophyta</taxon>
        <taxon>Embryophyta</taxon>
        <taxon>Tracheophyta</taxon>
        <taxon>Spermatophyta</taxon>
        <taxon>Magnoliopsida</taxon>
        <taxon>eudicotyledons</taxon>
        <taxon>Gunneridae</taxon>
        <taxon>Pentapetalae</taxon>
        <taxon>asterids</taxon>
        <taxon>campanulids</taxon>
        <taxon>Asterales</taxon>
        <taxon>Asteraceae</taxon>
        <taxon>Asteroideae</taxon>
        <taxon>Anthemideae</taxon>
        <taxon>Anthemidinae</taxon>
        <taxon>Tanacetum</taxon>
    </lineage>
</organism>
<feature type="region of interest" description="Disordered" evidence="1">
    <location>
        <begin position="22"/>
        <end position="57"/>
    </location>
</feature>
<dbReference type="EMBL" id="BKCJ010484258">
    <property type="protein sequence ID" value="GFA76858.1"/>
    <property type="molecule type" value="Genomic_DNA"/>
</dbReference>
<feature type="compositionally biased region" description="Basic and acidic residues" evidence="1">
    <location>
        <begin position="48"/>
        <end position="57"/>
    </location>
</feature>
<protein>
    <submittedName>
        <fullName evidence="2">Uncharacterized protein</fullName>
    </submittedName>
</protein>
<comment type="caution">
    <text evidence="2">The sequence shown here is derived from an EMBL/GenBank/DDBJ whole genome shotgun (WGS) entry which is preliminary data.</text>
</comment>
<gene>
    <name evidence="2" type="ORF">Tci_648830</name>
</gene>
<reference evidence="2" key="1">
    <citation type="journal article" date="2019" name="Sci. Rep.">
        <title>Draft genome of Tanacetum cinerariifolium, the natural source of mosquito coil.</title>
        <authorList>
            <person name="Yamashiro T."/>
            <person name="Shiraishi A."/>
            <person name="Satake H."/>
            <person name="Nakayama K."/>
        </authorList>
    </citation>
    <scope>NUCLEOTIDE SEQUENCE</scope>
</reference>
<accession>A0A699K930</accession>
<proteinExistence type="predicted"/>
<feature type="compositionally biased region" description="Basic and acidic residues" evidence="1">
    <location>
        <begin position="23"/>
        <end position="39"/>
    </location>
</feature>
<dbReference type="AlphaFoldDB" id="A0A699K930"/>
<evidence type="ECO:0000313" key="2">
    <source>
        <dbReference type="EMBL" id="GFA76858.1"/>
    </source>
</evidence>
<name>A0A699K930_TANCI</name>
<evidence type="ECO:0000256" key="1">
    <source>
        <dbReference type="SAM" id="MobiDB-lite"/>
    </source>
</evidence>
<sequence>MNDQDMFRINDLDGDEVVVEASAGEKEEHSEKVAKKEVSTGDPFTTTDKGKAKMVEPERPLKRKEQIMMDEQFARDLEAQMQADLEEEQRIAKKKEEEDNMAMIAKWDNT</sequence>